<keyword evidence="2" id="KW-1185">Reference proteome</keyword>
<comment type="caution">
    <text evidence="1">The sequence shown here is derived from an EMBL/GenBank/DDBJ whole genome shotgun (WGS) entry which is preliminary data.</text>
</comment>
<evidence type="ECO:0000313" key="1">
    <source>
        <dbReference type="EMBL" id="MCD7452540.1"/>
    </source>
</evidence>
<dbReference type="EMBL" id="JACEIK010000215">
    <property type="protein sequence ID" value="MCD7452540.1"/>
    <property type="molecule type" value="Genomic_DNA"/>
</dbReference>
<accession>A0ABS8S2Q4</accession>
<name>A0ABS8S2Q4_DATST</name>
<organism evidence="1 2">
    <name type="scientific">Datura stramonium</name>
    <name type="common">Jimsonweed</name>
    <name type="synonym">Common thornapple</name>
    <dbReference type="NCBI Taxonomy" id="4076"/>
    <lineage>
        <taxon>Eukaryota</taxon>
        <taxon>Viridiplantae</taxon>
        <taxon>Streptophyta</taxon>
        <taxon>Embryophyta</taxon>
        <taxon>Tracheophyta</taxon>
        <taxon>Spermatophyta</taxon>
        <taxon>Magnoliopsida</taxon>
        <taxon>eudicotyledons</taxon>
        <taxon>Gunneridae</taxon>
        <taxon>Pentapetalae</taxon>
        <taxon>asterids</taxon>
        <taxon>lamiids</taxon>
        <taxon>Solanales</taxon>
        <taxon>Solanaceae</taxon>
        <taxon>Solanoideae</taxon>
        <taxon>Datureae</taxon>
        <taxon>Datura</taxon>
    </lineage>
</organism>
<feature type="non-terminal residue" evidence="1">
    <location>
        <position position="1"/>
    </location>
</feature>
<reference evidence="1 2" key="1">
    <citation type="journal article" date="2021" name="BMC Genomics">
        <title>Datura genome reveals duplications of psychoactive alkaloid biosynthetic genes and high mutation rate following tissue culture.</title>
        <authorList>
            <person name="Rajewski A."/>
            <person name="Carter-House D."/>
            <person name="Stajich J."/>
            <person name="Litt A."/>
        </authorList>
    </citation>
    <scope>NUCLEOTIDE SEQUENCE [LARGE SCALE GENOMIC DNA]</scope>
    <source>
        <strain evidence="1">AR-01</strain>
    </source>
</reference>
<protein>
    <submittedName>
        <fullName evidence="1">Uncharacterized protein</fullName>
    </submittedName>
</protein>
<sequence length="51" mass="5135">VGRGTSAALGPRRAWNSAEGLAPHAYGRAAILASRAAGRVVCLCSAPCIDL</sequence>
<gene>
    <name evidence="1" type="ORF">HAX54_017369</name>
</gene>
<feature type="non-terminal residue" evidence="1">
    <location>
        <position position="51"/>
    </location>
</feature>
<proteinExistence type="predicted"/>
<dbReference type="Proteomes" id="UP000823775">
    <property type="component" value="Unassembled WGS sequence"/>
</dbReference>
<evidence type="ECO:0000313" key="2">
    <source>
        <dbReference type="Proteomes" id="UP000823775"/>
    </source>
</evidence>